<protein>
    <submittedName>
        <fullName evidence="2">Putative LRR receptor-like serine/threonine-protein kinase</fullName>
    </submittedName>
</protein>
<dbReference type="OrthoDB" id="997331at2759"/>
<dbReference type="AlphaFoldDB" id="A0A5B6WU04"/>
<feature type="domain" description="Reverse transcriptase Ty1/copia-type" evidence="1">
    <location>
        <begin position="27"/>
        <end position="79"/>
    </location>
</feature>
<evidence type="ECO:0000259" key="1">
    <source>
        <dbReference type="Pfam" id="PF07727"/>
    </source>
</evidence>
<comment type="caution">
    <text evidence="2">The sequence shown here is derived from an EMBL/GenBank/DDBJ whole genome shotgun (WGS) entry which is preliminary data.</text>
</comment>
<gene>
    <name evidence="2" type="ORF">EPI10_007031</name>
</gene>
<keyword evidence="2" id="KW-0808">Transferase</keyword>
<dbReference type="Proteomes" id="UP000325315">
    <property type="component" value="Unassembled WGS sequence"/>
</dbReference>
<sequence length="83" mass="9312">MVTWSKAGIFKPKVLAVKTAEHEPLLLPLGRKTIDLKWLFKIKRHPDGAIARQKGRLVAKGCSQVLECDFQETFSPVVKPTTL</sequence>
<organism evidence="2 3">
    <name type="scientific">Gossypium australe</name>
    <dbReference type="NCBI Taxonomy" id="47621"/>
    <lineage>
        <taxon>Eukaryota</taxon>
        <taxon>Viridiplantae</taxon>
        <taxon>Streptophyta</taxon>
        <taxon>Embryophyta</taxon>
        <taxon>Tracheophyta</taxon>
        <taxon>Spermatophyta</taxon>
        <taxon>Magnoliopsida</taxon>
        <taxon>eudicotyledons</taxon>
        <taxon>Gunneridae</taxon>
        <taxon>Pentapetalae</taxon>
        <taxon>rosids</taxon>
        <taxon>malvids</taxon>
        <taxon>Malvales</taxon>
        <taxon>Malvaceae</taxon>
        <taxon>Malvoideae</taxon>
        <taxon>Gossypium</taxon>
    </lineage>
</organism>
<dbReference type="EMBL" id="SMMG02000002">
    <property type="protein sequence ID" value="KAA3484983.1"/>
    <property type="molecule type" value="Genomic_DNA"/>
</dbReference>
<proteinExistence type="predicted"/>
<keyword evidence="2" id="KW-0675">Receptor</keyword>
<evidence type="ECO:0000313" key="3">
    <source>
        <dbReference type="Proteomes" id="UP000325315"/>
    </source>
</evidence>
<dbReference type="Pfam" id="PF07727">
    <property type="entry name" value="RVT_2"/>
    <property type="match status" value="1"/>
</dbReference>
<evidence type="ECO:0000313" key="2">
    <source>
        <dbReference type="EMBL" id="KAA3484983.1"/>
    </source>
</evidence>
<dbReference type="InterPro" id="IPR013103">
    <property type="entry name" value="RVT_2"/>
</dbReference>
<dbReference type="GO" id="GO:0016301">
    <property type="term" value="F:kinase activity"/>
    <property type="evidence" value="ECO:0007669"/>
    <property type="project" value="UniProtKB-KW"/>
</dbReference>
<reference evidence="3" key="1">
    <citation type="journal article" date="2019" name="Plant Biotechnol. J.">
        <title>Genome sequencing of the Australian wild diploid species Gossypium australe highlights disease resistance and delayed gland morphogenesis.</title>
        <authorList>
            <person name="Cai Y."/>
            <person name="Cai X."/>
            <person name="Wang Q."/>
            <person name="Wang P."/>
            <person name="Zhang Y."/>
            <person name="Cai C."/>
            <person name="Xu Y."/>
            <person name="Wang K."/>
            <person name="Zhou Z."/>
            <person name="Wang C."/>
            <person name="Geng S."/>
            <person name="Li B."/>
            <person name="Dong Q."/>
            <person name="Hou Y."/>
            <person name="Wang H."/>
            <person name="Ai P."/>
            <person name="Liu Z."/>
            <person name="Yi F."/>
            <person name="Sun M."/>
            <person name="An G."/>
            <person name="Cheng J."/>
            <person name="Zhang Y."/>
            <person name="Shi Q."/>
            <person name="Xie Y."/>
            <person name="Shi X."/>
            <person name="Chang Y."/>
            <person name="Huang F."/>
            <person name="Chen Y."/>
            <person name="Hong S."/>
            <person name="Mi L."/>
            <person name="Sun Q."/>
            <person name="Zhang L."/>
            <person name="Zhou B."/>
            <person name="Peng R."/>
            <person name="Zhang X."/>
            <person name="Liu F."/>
        </authorList>
    </citation>
    <scope>NUCLEOTIDE SEQUENCE [LARGE SCALE GENOMIC DNA]</scope>
    <source>
        <strain evidence="3">cv. PA1801</strain>
    </source>
</reference>
<keyword evidence="3" id="KW-1185">Reference proteome</keyword>
<name>A0A5B6WU04_9ROSI</name>
<keyword evidence="2" id="KW-0418">Kinase</keyword>
<accession>A0A5B6WU04</accession>